<sequence>MPFSWTAYRPKLSFLLLHYTYIITIALIGGSVLYGQHNLPFVDALFLASGAATQSGLNTIDIYTMKLYQQILMHIVPLITNPIFINTVIVFVRIHWFEKRLESLVQGAKLGRWKTTTKSRPEPQDVDPEREGRGVAGRPITVVREAPPSSLRDIALVDLKLDENQPPTENSTAIQSRASSKRNSDEITHLVSKVNPPTNGDVHNAVTPSEGAPTIVNQNNGQNTHIVFADNQRPPEKRTGVLRIPSPREFERGGTVEDIEEDDPNTLRRIQTTGQVSVNEDPGPSHSQGRIRRRMGSITERIIPRPRSQTLEAISSSFSRGRSTSPMSKLSRRTSRPDPVPMPYLSYRPTVGRNSAFVDLTDDQKDELGGLEYRALKLLAKILVGYMIIFQVIGFVGTLPWIMNHDHYGKYVESWGVGRVWWTIFTTNSAFNDVGFTLTPDSMVSFQRAAWPLMLFSFLIIVGNTGFPCLLRFIIWVMKKIVPAGSSPEAPLGYLLDHPRRCFTLLFPAAATWWLFAILMILNCSDLILFIILDLNDSDVMAIPVGYRVLSGWFQAVSTRTAGLSVVNIAALHPAMQVCYMVMMYISIFPIAISVRRTNVYEESALGIYAVEEEVDGKSPSFVGAHLRNQLQYDLWYIFLGLFIISIVEGNRIESKEQYAFTLFAILFEVVSAYGTVGLSLGYPDVNTSFSGQFKTISKLVIIAMQIRGRHRSLPYQVDRAILLPSESLLRDQRLNRRPSFVANGAGLPLGPSLSQATSRSRNMARPMTADDREHRD</sequence>
<comment type="similarity">
    <text evidence="2 10">Belongs to the TrkH potassium transport family.</text>
</comment>
<reference evidence="12 13" key="1">
    <citation type="journal article" date="2018" name="Nat. Ecol. Evol.">
        <title>Pezizomycetes genomes reveal the molecular basis of ectomycorrhizal truffle lifestyle.</title>
        <authorList>
            <person name="Murat C."/>
            <person name="Payen T."/>
            <person name="Noel B."/>
            <person name="Kuo A."/>
            <person name="Morin E."/>
            <person name="Chen J."/>
            <person name="Kohler A."/>
            <person name="Krizsan K."/>
            <person name="Balestrini R."/>
            <person name="Da Silva C."/>
            <person name="Montanini B."/>
            <person name="Hainaut M."/>
            <person name="Levati E."/>
            <person name="Barry K.W."/>
            <person name="Belfiori B."/>
            <person name="Cichocki N."/>
            <person name="Clum A."/>
            <person name="Dockter R.B."/>
            <person name="Fauchery L."/>
            <person name="Guy J."/>
            <person name="Iotti M."/>
            <person name="Le Tacon F."/>
            <person name="Lindquist E.A."/>
            <person name="Lipzen A."/>
            <person name="Malagnac F."/>
            <person name="Mello A."/>
            <person name="Molinier V."/>
            <person name="Miyauchi S."/>
            <person name="Poulain J."/>
            <person name="Riccioni C."/>
            <person name="Rubini A."/>
            <person name="Sitrit Y."/>
            <person name="Splivallo R."/>
            <person name="Traeger S."/>
            <person name="Wang M."/>
            <person name="Zifcakova L."/>
            <person name="Wipf D."/>
            <person name="Zambonelli A."/>
            <person name="Paolocci F."/>
            <person name="Nowrousian M."/>
            <person name="Ottonello S."/>
            <person name="Baldrian P."/>
            <person name="Spatafora J.W."/>
            <person name="Henrissat B."/>
            <person name="Nagy L.G."/>
            <person name="Aury J.M."/>
            <person name="Wincker P."/>
            <person name="Grigoriev I.V."/>
            <person name="Bonfante P."/>
            <person name="Martin F.M."/>
        </authorList>
    </citation>
    <scope>NUCLEOTIDE SEQUENCE [LARGE SCALE GENOMIC DNA]</scope>
    <source>
        <strain evidence="12 13">ATCC MYA-4762</strain>
    </source>
</reference>
<dbReference type="NCBIfam" id="TIGR00934">
    <property type="entry name" value="2a38euk"/>
    <property type="match status" value="1"/>
</dbReference>
<feature type="compositionally biased region" description="Low complexity" evidence="11">
    <location>
        <begin position="315"/>
        <end position="328"/>
    </location>
</feature>
<evidence type="ECO:0000313" key="12">
    <source>
        <dbReference type="EMBL" id="RPB27010.1"/>
    </source>
</evidence>
<comment type="subcellular location">
    <subcellularLocation>
        <location evidence="1">Membrane</location>
        <topology evidence="1">Multi-pass membrane protein</topology>
    </subcellularLocation>
</comment>
<evidence type="ECO:0000256" key="8">
    <source>
        <dbReference type="ARBA" id="ARBA00023065"/>
    </source>
</evidence>
<gene>
    <name evidence="12" type="ORF">L211DRAFT_855971</name>
</gene>
<dbReference type="GO" id="GO:0030007">
    <property type="term" value="P:intracellular potassium ion homeostasis"/>
    <property type="evidence" value="ECO:0007669"/>
    <property type="project" value="UniProtKB-UniRule"/>
</dbReference>
<feature type="region of interest" description="Disordered" evidence="11">
    <location>
        <begin position="746"/>
        <end position="777"/>
    </location>
</feature>
<keyword evidence="5 10" id="KW-0812">Transmembrane</keyword>
<keyword evidence="8 10" id="KW-0406">Ion transport</keyword>
<feature type="transmembrane region" description="Helical" evidence="10">
    <location>
        <begin position="71"/>
        <end position="92"/>
    </location>
</feature>
<organism evidence="12 13">
    <name type="scientific">Terfezia boudieri ATCC MYA-4762</name>
    <dbReference type="NCBI Taxonomy" id="1051890"/>
    <lineage>
        <taxon>Eukaryota</taxon>
        <taxon>Fungi</taxon>
        <taxon>Dikarya</taxon>
        <taxon>Ascomycota</taxon>
        <taxon>Pezizomycotina</taxon>
        <taxon>Pezizomycetes</taxon>
        <taxon>Pezizales</taxon>
        <taxon>Pezizaceae</taxon>
        <taxon>Terfezia</taxon>
    </lineage>
</organism>
<keyword evidence="13" id="KW-1185">Reference proteome</keyword>
<dbReference type="InParanoid" id="A0A3N4LW43"/>
<keyword evidence="6 10" id="KW-0630">Potassium</keyword>
<feature type="transmembrane region" description="Helical" evidence="10">
    <location>
        <begin position="578"/>
        <end position="595"/>
    </location>
</feature>
<keyword evidence="7 10" id="KW-1133">Transmembrane helix</keyword>
<dbReference type="FunCoup" id="A0A3N4LW43">
    <property type="interactions" value="18"/>
</dbReference>
<dbReference type="InterPro" id="IPR015958">
    <property type="entry name" value="Trk1_fungi"/>
</dbReference>
<feature type="transmembrane region" description="Helical" evidence="10">
    <location>
        <begin position="383"/>
        <end position="403"/>
    </location>
</feature>
<evidence type="ECO:0000256" key="5">
    <source>
        <dbReference type="ARBA" id="ARBA00022692"/>
    </source>
</evidence>
<evidence type="ECO:0000256" key="4">
    <source>
        <dbReference type="ARBA" id="ARBA00022538"/>
    </source>
</evidence>
<feature type="region of interest" description="Disordered" evidence="11">
    <location>
        <begin position="112"/>
        <end position="142"/>
    </location>
</feature>
<evidence type="ECO:0000256" key="3">
    <source>
        <dbReference type="ARBA" id="ARBA00022448"/>
    </source>
</evidence>
<evidence type="ECO:0000256" key="6">
    <source>
        <dbReference type="ARBA" id="ARBA00022958"/>
    </source>
</evidence>
<evidence type="ECO:0000256" key="1">
    <source>
        <dbReference type="ARBA" id="ARBA00004141"/>
    </source>
</evidence>
<dbReference type="AlphaFoldDB" id="A0A3N4LW43"/>
<accession>A0A3N4LW43</accession>
<dbReference type="Proteomes" id="UP000267821">
    <property type="component" value="Unassembled WGS sequence"/>
</dbReference>
<dbReference type="InterPro" id="IPR051143">
    <property type="entry name" value="TrkH_K-transport"/>
</dbReference>
<dbReference type="OrthoDB" id="9999863at2759"/>
<dbReference type="InterPro" id="IPR003445">
    <property type="entry name" value="Cat_transpt"/>
</dbReference>
<proteinExistence type="inferred from homology"/>
<dbReference type="STRING" id="1051890.A0A3N4LW43"/>
<feature type="transmembrane region" description="Helical" evidence="10">
    <location>
        <begin position="449"/>
        <end position="471"/>
    </location>
</feature>
<feature type="transmembrane region" description="Helical" evidence="10">
    <location>
        <begin position="505"/>
        <end position="533"/>
    </location>
</feature>
<dbReference type="InterPro" id="IPR004773">
    <property type="entry name" value="K/Na_transp_Trk1/HKT1"/>
</dbReference>
<dbReference type="GO" id="GO:0005886">
    <property type="term" value="C:plasma membrane"/>
    <property type="evidence" value="ECO:0007669"/>
    <property type="project" value="InterPro"/>
</dbReference>
<dbReference type="PANTHER" id="PTHR31064">
    <property type="entry name" value="POTASSIUM TRANSPORT PROTEIN DDB_G0292412-RELATED"/>
    <property type="match status" value="1"/>
</dbReference>
<evidence type="ECO:0000256" key="9">
    <source>
        <dbReference type="ARBA" id="ARBA00023136"/>
    </source>
</evidence>
<feature type="compositionally biased region" description="Basic and acidic residues" evidence="11">
    <location>
        <begin position="119"/>
        <end position="133"/>
    </location>
</feature>
<feature type="region of interest" description="Disordered" evidence="11">
    <location>
        <begin position="309"/>
        <end position="344"/>
    </location>
</feature>
<feature type="compositionally biased region" description="Polar residues" evidence="11">
    <location>
        <begin position="753"/>
        <end position="762"/>
    </location>
</feature>
<evidence type="ECO:0000256" key="7">
    <source>
        <dbReference type="ARBA" id="ARBA00022989"/>
    </source>
</evidence>
<dbReference type="EMBL" id="ML121532">
    <property type="protein sequence ID" value="RPB27010.1"/>
    <property type="molecule type" value="Genomic_DNA"/>
</dbReference>
<feature type="compositionally biased region" description="Polar residues" evidence="11">
    <location>
        <begin position="165"/>
        <end position="178"/>
    </location>
</feature>
<name>A0A3N4LW43_9PEZI</name>
<feature type="transmembrane region" description="Helical" evidence="10">
    <location>
        <begin position="660"/>
        <end position="683"/>
    </location>
</feature>
<dbReference type="GO" id="GO:1990573">
    <property type="term" value="P:potassium ion import across plasma membrane"/>
    <property type="evidence" value="ECO:0007669"/>
    <property type="project" value="TreeGrafter"/>
</dbReference>
<evidence type="ECO:0000313" key="13">
    <source>
        <dbReference type="Proteomes" id="UP000267821"/>
    </source>
</evidence>
<keyword evidence="9 10" id="KW-0472">Membrane</keyword>
<keyword evidence="3 10" id="KW-0813">Transport</keyword>
<feature type="transmembrane region" description="Helical" evidence="10">
    <location>
        <begin position="631"/>
        <end position="648"/>
    </location>
</feature>
<evidence type="ECO:0000256" key="10">
    <source>
        <dbReference type="PIRNR" id="PIRNR002450"/>
    </source>
</evidence>
<feature type="transmembrane region" description="Helical" evidence="10">
    <location>
        <begin position="12"/>
        <end position="34"/>
    </location>
</feature>
<protein>
    <recommendedName>
        <fullName evidence="10">Potassium transport protein</fullName>
    </recommendedName>
</protein>
<dbReference type="GO" id="GO:0140107">
    <property type="term" value="F:high-affinity potassium ion transmembrane transporter activity"/>
    <property type="evidence" value="ECO:0007669"/>
    <property type="project" value="TreeGrafter"/>
</dbReference>
<feature type="region of interest" description="Disordered" evidence="11">
    <location>
        <begin position="160"/>
        <end position="184"/>
    </location>
</feature>
<dbReference type="PANTHER" id="PTHR31064:SF30">
    <property type="entry name" value="HIGH-AFFINITY POTASSIUM TRANSPORT PROTEIN-RELATED"/>
    <property type="match status" value="1"/>
</dbReference>
<dbReference type="PIRSF" id="PIRSF002450">
    <property type="entry name" value="K+_transpter_TRK"/>
    <property type="match status" value="1"/>
</dbReference>
<keyword evidence="4 10" id="KW-0633">Potassium transport</keyword>
<evidence type="ECO:0000256" key="11">
    <source>
        <dbReference type="SAM" id="MobiDB-lite"/>
    </source>
</evidence>
<evidence type="ECO:0000256" key="2">
    <source>
        <dbReference type="ARBA" id="ARBA00009137"/>
    </source>
</evidence>
<dbReference type="Pfam" id="PF02386">
    <property type="entry name" value="TrkH"/>
    <property type="match status" value="1"/>
</dbReference>